<gene>
    <name evidence="11" type="ORF">ABVT11_13940</name>
</gene>
<evidence type="ECO:0000256" key="5">
    <source>
        <dbReference type="ARBA" id="ARBA00023224"/>
    </source>
</evidence>
<dbReference type="Pfam" id="PF00672">
    <property type="entry name" value="HAMP"/>
    <property type="match status" value="1"/>
</dbReference>
<evidence type="ECO:0000256" key="2">
    <source>
        <dbReference type="ARBA" id="ARBA00022692"/>
    </source>
</evidence>
<keyword evidence="3 8" id="KW-1133">Transmembrane helix</keyword>
<dbReference type="PROSITE" id="PS50111">
    <property type="entry name" value="CHEMOTAXIS_TRANSDUC_2"/>
    <property type="match status" value="1"/>
</dbReference>
<evidence type="ECO:0000259" key="10">
    <source>
        <dbReference type="PROSITE" id="PS50885"/>
    </source>
</evidence>
<evidence type="ECO:0000256" key="7">
    <source>
        <dbReference type="PROSITE-ProRule" id="PRU00284"/>
    </source>
</evidence>
<evidence type="ECO:0000259" key="9">
    <source>
        <dbReference type="PROSITE" id="PS50111"/>
    </source>
</evidence>
<dbReference type="CDD" id="cd11386">
    <property type="entry name" value="MCP_signal"/>
    <property type="match status" value="1"/>
</dbReference>
<dbReference type="PRINTS" id="PR00260">
    <property type="entry name" value="CHEMTRNSDUCR"/>
</dbReference>
<dbReference type="Proteomes" id="UP001548590">
    <property type="component" value="Unassembled WGS sequence"/>
</dbReference>
<dbReference type="Gene3D" id="1.10.287.950">
    <property type="entry name" value="Methyl-accepting chemotaxis protein"/>
    <property type="match status" value="1"/>
</dbReference>
<keyword evidence="2 8" id="KW-0812">Transmembrane</keyword>
<evidence type="ECO:0000256" key="4">
    <source>
        <dbReference type="ARBA" id="ARBA00023136"/>
    </source>
</evidence>
<dbReference type="RefSeq" id="WP_345924766.1">
    <property type="nucleotide sequence ID" value="NZ_JBDIVF010000002.1"/>
</dbReference>
<comment type="caution">
    <text evidence="11">The sequence shown here is derived from an EMBL/GenBank/DDBJ whole genome shotgun (WGS) entry which is preliminary data.</text>
</comment>
<feature type="domain" description="Methyl-accepting transducer" evidence="9">
    <location>
        <begin position="266"/>
        <end position="502"/>
    </location>
</feature>
<dbReference type="PANTHER" id="PTHR32089:SF119">
    <property type="entry name" value="METHYL-ACCEPTING CHEMOTAXIS PROTEIN CTPL"/>
    <property type="match status" value="1"/>
</dbReference>
<dbReference type="CDD" id="cd06225">
    <property type="entry name" value="HAMP"/>
    <property type="match status" value="1"/>
</dbReference>
<evidence type="ECO:0000313" key="12">
    <source>
        <dbReference type="Proteomes" id="UP001548590"/>
    </source>
</evidence>
<keyword evidence="4 8" id="KW-0472">Membrane</keyword>
<dbReference type="SUPFAM" id="SSF58104">
    <property type="entry name" value="Methyl-accepting chemotaxis protein (MCP) signaling domain"/>
    <property type="match status" value="1"/>
</dbReference>
<dbReference type="Pfam" id="PF00015">
    <property type="entry name" value="MCPsignal"/>
    <property type="match status" value="1"/>
</dbReference>
<evidence type="ECO:0000313" key="11">
    <source>
        <dbReference type="EMBL" id="MET1490934.1"/>
    </source>
</evidence>
<dbReference type="InterPro" id="IPR003660">
    <property type="entry name" value="HAMP_dom"/>
</dbReference>
<feature type="transmembrane region" description="Helical" evidence="8">
    <location>
        <begin position="186"/>
        <end position="206"/>
    </location>
</feature>
<dbReference type="SMART" id="SM00283">
    <property type="entry name" value="MA"/>
    <property type="match status" value="1"/>
</dbReference>
<dbReference type="InterPro" id="IPR004090">
    <property type="entry name" value="Chemotax_Me-accpt_rcpt"/>
</dbReference>
<dbReference type="Pfam" id="PF12729">
    <property type="entry name" value="4HB_MCP_1"/>
    <property type="match status" value="1"/>
</dbReference>
<protein>
    <submittedName>
        <fullName evidence="11">Methyl-accepting chemotaxis protein</fullName>
    </submittedName>
</protein>
<comment type="subcellular location">
    <subcellularLocation>
        <location evidence="1">Membrane</location>
        <topology evidence="1">Multi-pass membrane protein</topology>
    </subcellularLocation>
</comment>
<dbReference type="PROSITE" id="PS50885">
    <property type="entry name" value="HAMP"/>
    <property type="match status" value="1"/>
</dbReference>
<dbReference type="EMBL" id="JBEWLZ010000008">
    <property type="protein sequence ID" value="MET1490934.1"/>
    <property type="molecule type" value="Genomic_DNA"/>
</dbReference>
<feature type="domain" description="HAMP" evidence="10">
    <location>
        <begin position="208"/>
        <end position="261"/>
    </location>
</feature>
<reference evidence="11 12" key="1">
    <citation type="submission" date="2024-07" db="EMBL/GenBank/DDBJ databases">
        <title>Uliginosibacterium paludis KCTC:42655.</title>
        <authorList>
            <person name="Kim M.K."/>
        </authorList>
    </citation>
    <scope>NUCLEOTIDE SEQUENCE [LARGE SCALE GENOMIC DNA]</scope>
    <source>
        <strain evidence="11 12">KCTC 42655</strain>
    </source>
</reference>
<proteinExistence type="inferred from homology"/>
<comment type="similarity">
    <text evidence="6">Belongs to the methyl-accepting chemotaxis (MCP) protein family.</text>
</comment>
<keyword evidence="12" id="KW-1185">Reference proteome</keyword>
<dbReference type="SMART" id="SM00304">
    <property type="entry name" value="HAMP"/>
    <property type="match status" value="1"/>
</dbReference>
<evidence type="ECO:0000256" key="3">
    <source>
        <dbReference type="ARBA" id="ARBA00022989"/>
    </source>
</evidence>
<dbReference type="InterPro" id="IPR004089">
    <property type="entry name" value="MCPsignal_dom"/>
</dbReference>
<feature type="transmembrane region" description="Helical" evidence="8">
    <location>
        <begin position="12"/>
        <end position="31"/>
    </location>
</feature>
<organism evidence="11 12">
    <name type="scientific">Uliginosibacterium paludis</name>
    <dbReference type="NCBI Taxonomy" id="1615952"/>
    <lineage>
        <taxon>Bacteria</taxon>
        <taxon>Pseudomonadati</taxon>
        <taxon>Pseudomonadota</taxon>
        <taxon>Betaproteobacteria</taxon>
        <taxon>Rhodocyclales</taxon>
        <taxon>Zoogloeaceae</taxon>
        <taxon>Uliginosibacterium</taxon>
    </lineage>
</organism>
<dbReference type="PANTHER" id="PTHR32089">
    <property type="entry name" value="METHYL-ACCEPTING CHEMOTAXIS PROTEIN MCPB"/>
    <property type="match status" value="1"/>
</dbReference>
<dbReference type="InterPro" id="IPR024478">
    <property type="entry name" value="HlyB_4HB_MCP"/>
</dbReference>
<name>A0ABV2CSP2_9RHOO</name>
<evidence type="ECO:0000256" key="8">
    <source>
        <dbReference type="SAM" id="Phobius"/>
    </source>
</evidence>
<accession>A0ABV2CSP2</accession>
<keyword evidence="5 7" id="KW-0807">Transducer</keyword>
<evidence type="ECO:0000256" key="1">
    <source>
        <dbReference type="ARBA" id="ARBA00004141"/>
    </source>
</evidence>
<evidence type="ECO:0000256" key="6">
    <source>
        <dbReference type="ARBA" id="ARBA00029447"/>
    </source>
</evidence>
<sequence length="538" mass="57511">MNLTIALRLKLILALSTLITLIVGFTGMLSIDSIYDSLETAETKTVPKVNALHRVTAQTLRIRVHILNHALTDDPAQMDKIEKAMTRSIEVLWEEVGNYEKLVNDDTDRGMLEADKKAIKEFESGLPAAIAANRSGDTDASRAAIGKVIKASADVAKLLDEHYKAQQAIVESDRADAAARAHTAKLITWSVIIVGTLLSLAAGFLLGRNIRVTLDRLQSTITRIERERDFRIRVPAAGRDELSHMGRSLNSLIDTMQKNLGQIGESASQVAQKSRHMASTAHEVAIASGQQSESASGMAAAVEQMTVSISHIGDRASEANQLSQESGQLARNGSSIIGDTVRDINDIAGTVHDASARIHEVEAESDKISSVVAVIREVAEQTNLLALNAAIEAARAGEQGRGFAVVADEVRKLAERTANSTREISSIIDGVRNGAKEAVRSMEVAVSRVTEGVARANDASIAINRIGDTSQQAVAMVSDITDAIREQSAASTSIAQQVERIAQMAEVSNGAATGSATAARELDQLAASMQEIVQTYKL</sequence>